<name>A0A7Z9BYW0_9CYAN</name>
<dbReference type="SUPFAM" id="SSF56954">
    <property type="entry name" value="Outer membrane efflux proteins (OEP)"/>
    <property type="match status" value="1"/>
</dbReference>
<feature type="coiled-coil region" evidence="3">
    <location>
        <begin position="160"/>
        <end position="335"/>
    </location>
</feature>
<dbReference type="PANTHER" id="PTHR30097">
    <property type="entry name" value="CATION EFFLUX SYSTEM PROTEIN CUSB"/>
    <property type="match status" value="1"/>
</dbReference>
<keyword evidence="4" id="KW-0472">Membrane</keyword>
<evidence type="ECO:0000313" key="8">
    <source>
        <dbReference type="EMBL" id="VXD22110.1"/>
    </source>
</evidence>
<dbReference type="GO" id="GO:0016020">
    <property type="term" value="C:membrane"/>
    <property type="evidence" value="ECO:0007669"/>
    <property type="project" value="InterPro"/>
</dbReference>
<dbReference type="InterPro" id="IPR058792">
    <property type="entry name" value="Beta-barrel_RND_2"/>
</dbReference>
<dbReference type="SUPFAM" id="SSF111369">
    <property type="entry name" value="HlyD-like secretion proteins"/>
    <property type="match status" value="1"/>
</dbReference>
<evidence type="ECO:0000259" key="6">
    <source>
        <dbReference type="Pfam" id="PF25973"/>
    </source>
</evidence>
<dbReference type="Pfam" id="PF25973">
    <property type="entry name" value="BSH_CzcB"/>
    <property type="match status" value="1"/>
</dbReference>
<dbReference type="Pfam" id="PF25975">
    <property type="entry name" value="CzcB_C"/>
    <property type="match status" value="1"/>
</dbReference>
<feature type="transmembrane region" description="Helical" evidence="4">
    <location>
        <begin position="572"/>
        <end position="589"/>
    </location>
</feature>
<dbReference type="NCBIfam" id="TIGR01730">
    <property type="entry name" value="RND_mfp"/>
    <property type="match status" value="1"/>
</dbReference>
<evidence type="ECO:0000256" key="1">
    <source>
        <dbReference type="ARBA" id="ARBA00009477"/>
    </source>
</evidence>
<dbReference type="GO" id="GO:0015679">
    <property type="term" value="P:plasma membrane copper ion transport"/>
    <property type="evidence" value="ECO:0007669"/>
    <property type="project" value="TreeGrafter"/>
</dbReference>
<feature type="domain" description="CzcB-like barrel-sandwich hybrid" evidence="6">
    <location>
        <begin position="96"/>
        <end position="384"/>
    </location>
</feature>
<dbReference type="SUPFAM" id="SSF51230">
    <property type="entry name" value="Single hybrid motif"/>
    <property type="match status" value="1"/>
</dbReference>
<evidence type="ECO:0000256" key="2">
    <source>
        <dbReference type="ARBA" id="ARBA00022448"/>
    </source>
</evidence>
<keyword evidence="4" id="KW-1133">Transmembrane helix</keyword>
<accession>A0A7Z9BYW0</accession>
<dbReference type="InterPro" id="IPR051909">
    <property type="entry name" value="MFP_Cation_Efflux"/>
</dbReference>
<dbReference type="FunFam" id="2.40.30.170:FF:000010">
    <property type="entry name" value="Efflux RND transporter periplasmic adaptor subunit"/>
    <property type="match status" value="1"/>
</dbReference>
<sequence length="630" mass="69120">MMNCLSFRLWVSRLTYGSGTLLAILLLTTPNIVLAHAGHGGHEFEGNMEATPATGIKVDSQTVQRMGIRVEPVKKQFMDGGIKATGQIESLPDKKVEITSPTAGKIVQLFVEPGDRVQKGEAIAVLSSPELVSLRVESLQNSATTESEVKQAEANFILAQENYQRQVNIANSEIEQAQNQLVAAQSRYQRDNSIVNQGAIVSVAKENYQRQIKIAEAEIAQAETELAVAQEQYDQDKNLVETGAIPRRTFLESQAHLAQAKADLTKAKSQREVLAAETTVRQSEIDLPVRDLRESETLLATATAELVKAKQRREVLEAEAELKRSKAELEATKSRFNLSQTAYETRLRQLGTGADQDGTVTITSPISGIVSHRDITLGQSVDDAGLAIMTIQDNTTVLATANIYEKDLKDIKVGQQVQVKVSGLENQVFSGKITKISPTFEGESRVIPVWAELDNSEGKLKPGMFAELELITSQTVNPVLSIPSNAVVNMNSKNLVYVQNGDSFAAVEVTLGEKFNQKIEIKKGLFEGDQIVIQGALQLYAQSLRGGTKKAEEKAQEPSKNLTEFSRFSPDLMVLPVGGIIAIGAFWLGRRTQQKKPIYPHQLTLAELKDLPQESIGQYCELPSNNHHRP</sequence>
<evidence type="ECO:0000259" key="7">
    <source>
        <dbReference type="Pfam" id="PF25975"/>
    </source>
</evidence>
<evidence type="ECO:0000256" key="3">
    <source>
        <dbReference type="SAM" id="Coils"/>
    </source>
</evidence>
<dbReference type="Gene3D" id="2.40.30.170">
    <property type="match status" value="1"/>
</dbReference>
<dbReference type="InterPro" id="IPR058649">
    <property type="entry name" value="CzcB_C"/>
</dbReference>
<keyword evidence="9" id="KW-1185">Reference proteome</keyword>
<keyword evidence="4" id="KW-0812">Transmembrane</keyword>
<evidence type="ECO:0000256" key="4">
    <source>
        <dbReference type="SAM" id="Phobius"/>
    </source>
</evidence>
<organism evidence="8 9">
    <name type="scientific">Planktothrix paucivesiculata PCC 9631</name>
    <dbReference type="NCBI Taxonomy" id="671071"/>
    <lineage>
        <taxon>Bacteria</taxon>
        <taxon>Bacillati</taxon>
        <taxon>Cyanobacteriota</taxon>
        <taxon>Cyanophyceae</taxon>
        <taxon>Oscillatoriophycideae</taxon>
        <taxon>Oscillatoriales</taxon>
        <taxon>Microcoleaceae</taxon>
        <taxon>Planktothrix</taxon>
    </lineage>
</organism>
<evidence type="ECO:0000313" key="9">
    <source>
        <dbReference type="Proteomes" id="UP000182190"/>
    </source>
</evidence>
<proteinExistence type="inferred from homology"/>
<dbReference type="InterPro" id="IPR006143">
    <property type="entry name" value="RND_pump_MFP"/>
</dbReference>
<dbReference type="Gene3D" id="2.40.420.20">
    <property type="match status" value="1"/>
</dbReference>
<comment type="similarity">
    <text evidence="1">Belongs to the membrane fusion protein (MFP) (TC 8.A.1) family.</text>
</comment>
<evidence type="ECO:0008006" key="10">
    <source>
        <dbReference type="Google" id="ProtNLM"/>
    </source>
</evidence>
<dbReference type="GO" id="GO:0060003">
    <property type="term" value="P:copper ion export"/>
    <property type="evidence" value="ECO:0007669"/>
    <property type="project" value="TreeGrafter"/>
</dbReference>
<dbReference type="EMBL" id="CZCS02000205">
    <property type="protein sequence ID" value="VXD22110.1"/>
    <property type="molecule type" value="Genomic_DNA"/>
</dbReference>
<dbReference type="Pfam" id="PF25954">
    <property type="entry name" value="Beta-barrel_RND_2"/>
    <property type="match status" value="1"/>
</dbReference>
<dbReference type="GO" id="GO:0022857">
    <property type="term" value="F:transmembrane transporter activity"/>
    <property type="evidence" value="ECO:0007669"/>
    <property type="project" value="InterPro"/>
</dbReference>
<keyword evidence="3" id="KW-0175">Coiled coil</keyword>
<dbReference type="Proteomes" id="UP000182190">
    <property type="component" value="Unassembled WGS sequence"/>
</dbReference>
<dbReference type="PANTHER" id="PTHR30097:SF4">
    <property type="entry name" value="SLR6042 PROTEIN"/>
    <property type="match status" value="1"/>
</dbReference>
<dbReference type="RefSeq" id="WP_083620319.1">
    <property type="nucleotide sequence ID" value="NZ_LR735014.1"/>
</dbReference>
<dbReference type="Gene3D" id="1.10.287.470">
    <property type="entry name" value="Helix hairpin bin"/>
    <property type="match status" value="1"/>
</dbReference>
<dbReference type="InterPro" id="IPR011053">
    <property type="entry name" value="Single_hybrid_motif"/>
</dbReference>
<dbReference type="InterPro" id="IPR058647">
    <property type="entry name" value="BSH_CzcB-like"/>
</dbReference>
<keyword evidence="2" id="KW-0813">Transport</keyword>
<dbReference type="Gene3D" id="2.40.50.100">
    <property type="match status" value="1"/>
</dbReference>
<comment type="caution">
    <text evidence="8">The sequence shown here is derived from an EMBL/GenBank/DDBJ whole genome shotgun (WGS) entry which is preliminary data.</text>
</comment>
<protein>
    <recommendedName>
        <fullName evidence="10">Efflux RND transporter periplasmic adaptor subunit</fullName>
    </recommendedName>
</protein>
<feature type="domain" description="CusB-like beta-barrel" evidence="5">
    <location>
        <begin position="399"/>
        <end position="472"/>
    </location>
</feature>
<dbReference type="GO" id="GO:0030313">
    <property type="term" value="C:cell envelope"/>
    <property type="evidence" value="ECO:0007669"/>
    <property type="project" value="TreeGrafter"/>
</dbReference>
<evidence type="ECO:0000259" key="5">
    <source>
        <dbReference type="Pfam" id="PF25954"/>
    </source>
</evidence>
<feature type="domain" description="CzcB-like C-terminal circularly permuted SH3-like" evidence="7">
    <location>
        <begin position="481"/>
        <end position="536"/>
    </location>
</feature>
<reference evidence="8" key="1">
    <citation type="submission" date="2019-10" db="EMBL/GenBank/DDBJ databases">
        <authorList>
            <consortium name="Genoscope - CEA"/>
            <person name="William W."/>
        </authorList>
    </citation>
    <scope>NUCLEOTIDE SEQUENCE [LARGE SCALE GENOMIC DNA]</scope>
    <source>
        <strain evidence="8">BBR_PRJEB10994</strain>
    </source>
</reference>
<gene>
    <name evidence="8" type="ORF">PL9631_630030</name>
</gene>
<dbReference type="AlphaFoldDB" id="A0A7Z9BYW0"/>